<dbReference type="GO" id="GO:0003677">
    <property type="term" value="F:DNA binding"/>
    <property type="evidence" value="ECO:0007669"/>
    <property type="project" value="UniProtKB-KW"/>
</dbReference>
<keyword evidence="7" id="KW-1185">Reference proteome</keyword>
<dbReference type="InterPro" id="IPR003441">
    <property type="entry name" value="NAC-dom"/>
</dbReference>
<evidence type="ECO:0000256" key="1">
    <source>
        <dbReference type="ARBA" id="ARBA00023015"/>
    </source>
</evidence>
<evidence type="ECO:0000259" key="5">
    <source>
        <dbReference type="PROSITE" id="PS51005"/>
    </source>
</evidence>
<dbReference type="Pfam" id="PF02365">
    <property type="entry name" value="NAM"/>
    <property type="match status" value="1"/>
</dbReference>
<dbReference type="SUPFAM" id="SSF101941">
    <property type="entry name" value="NAC domain"/>
    <property type="match status" value="1"/>
</dbReference>
<reference evidence="6" key="1">
    <citation type="submission" date="2022-03" db="EMBL/GenBank/DDBJ databases">
        <title>A functionally conserved STORR gene fusion in Papaver species that diverged 16.8 million years ago.</title>
        <authorList>
            <person name="Catania T."/>
        </authorList>
    </citation>
    <scope>NUCLEOTIDE SEQUENCE</scope>
    <source>
        <strain evidence="6">S-191538</strain>
    </source>
</reference>
<evidence type="ECO:0000313" key="6">
    <source>
        <dbReference type="EMBL" id="MCL7039690.1"/>
    </source>
</evidence>
<dbReference type="PANTHER" id="PTHR31719">
    <property type="entry name" value="NAC TRANSCRIPTION FACTOR 56"/>
    <property type="match status" value="1"/>
</dbReference>
<keyword evidence="1" id="KW-0805">Transcription regulation</keyword>
<proteinExistence type="predicted"/>
<feature type="domain" description="NAC" evidence="5">
    <location>
        <begin position="11"/>
        <end position="163"/>
    </location>
</feature>
<dbReference type="Proteomes" id="UP001177140">
    <property type="component" value="Unassembled WGS sequence"/>
</dbReference>
<dbReference type="InterPro" id="IPR036093">
    <property type="entry name" value="NAC_dom_sf"/>
</dbReference>
<evidence type="ECO:0000256" key="4">
    <source>
        <dbReference type="ARBA" id="ARBA00023242"/>
    </source>
</evidence>
<organism evidence="6 7">
    <name type="scientific">Papaver nudicaule</name>
    <name type="common">Iceland poppy</name>
    <dbReference type="NCBI Taxonomy" id="74823"/>
    <lineage>
        <taxon>Eukaryota</taxon>
        <taxon>Viridiplantae</taxon>
        <taxon>Streptophyta</taxon>
        <taxon>Embryophyta</taxon>
        <taxon>Tracheophyta</taxon>
        <taxon>Spermatophyta</taxon>
        <taxon>Magnoliopsida</taxon>
        <taxon>Ranunculales</taxon>
        <taxon>Papaveraceae</taxon>
        <taxon>Papaveroideae</taxon>
        <taxon>Papaver</taxon>
    </lineage>
</organism>
<gene>
    <name evidence="6" type="ORF">MKW94_026195</name>
</gene>
<dbReference type="EMBL" id="JAJJMA010203910">
    <property type="protein sequence ID" value="MCL7039690.1"/>
    <property type="molecule type" value="Genomic_DNA"/>
</dbReference>
<dbReference type="Gene3D" id="2.170.150.80">
    <property type="entry name" value="NAC domain"/>
    <property type="match status" value="1"/>
</dbReference>
<keyword evidence="2" id="KW-0238">DNA-binding</keyword>
<evidence type="ECO:0000256" key="3">
    <source>
        <dbReference type="ARBA" id="ARBA00023163"/>
    </source>
</evidence>
<keyword evidence="3" id="KW-0804">Transcription</keyword>
<evidence type="ECO:0000313" key="7">
    <source>
        <dbReference type="Proteomes" id="UP001177140"/>
    </source>
</evidence>
<keyword evidence="4" id="KW-0539">Nucleus</keyword>
<name>A0AA42ASD3_PAPNU</name>
<comment type="caution">
    <text evidence="6">The sequence shown here is derived from an EMBL/GenBank/DDBJ whole genome shotgun (WGS) entry which is preliminary data.</text>
</comment>
<evidence type="ECO:0000256" key="2">
    <source>
        <dbReference type="ARBA" id="ARBA00023125"/>
    </source>
</evidence>
<protein>
    <recommendedName>
        <fullName evidence="5">NAC domain-containing protein</fullName>
    </recommendedName>
</protein>
<dbReference type="PANTHER" id="PTHR31719:SF179">
    <property type="entry name" value="OS08G0148400 PROTEIN"/>
    <property type="match status" value="1"/>
</dbReference>
<dbReference type="AlphaFoldDB" id="A0AA42ASD3"/>
<sequence length="282" mass="32900">MGDQNLEDSYVPIGFKFSPTDDELISFFLKNKTEYPGEFNLPEIPETKIYEHLPQELLGTRNKGAYFFTQRNRRHAKGSYVDRSVKEGYGHWRMTGSGKGNEIKGVDGSVIGYKNSLTFYTGKNRKEGKGTDWLMNEYVMKEKVGCNSSMKLDDWVICRVHLRNSCNNRQKIGSERKRIRMSAEVPGPVQHQQYEDQFGANNLQYSEMSSNAILNIQHHQENHYQLGGYSEMIHQQYYSQQLQQQFEQQQQQLQYQQQLVYKQHSQPVKLYSTIFKSSALFS</sequence>
<accession>A0AA42ASD3</accession>
<dbReference type="PROSITE" id="PS51005">
    <property type="entry name" value="NAC"/>
    <property type="match status" value="1"/>
</dbReference>
<dbReference type="GO" id="GO:0006355">
    <property type="term" value="P:regulation of DNA-templated transcription"/>
    <property type="evidence" value="ECO:0007669"/>
    <property type="project" value="InterPro"/>
</dbReference>